<reference evidence="4 5" key="1">
    <citation type="submission" date="2019-05" db="EMBL/GenBank/DDBJ databases">
        <title>Draft genome sequence of Actinomadura sp. 14C53.</title>
        <authorList>
            <person name="Saricaoglu S."/>
            <person name="Isik K."/>
        </authorList>
    </citation>
    <scope>NUCLEOTIDE SEQUENCE [LARGE SCALE GENOMIC DNA]</scope>
    <source>
        <strain evidence="4 5">14C53</strain>
    </source>
</reference>
<proteinExistence type="predicted"/>
<evidence type="ECO:0000259" key="2">
    <source>
        <dbReference type="Pfam" id="PF20269"/>
    </source>
</evidence>
<dbReference type="Pfam" id="PF20270">
    <property type="entry name" value="CATRA-C"/>
    <property type="match status" value="1"/>
</dbReference>
<feature type="transmembrane region" description="Helical" evidence="1">
    <location>
        <begin position="427"/>
        <end position="447"/>
    </location>
</feature>
<organism evidence="4 5">
    <name type="scientific">Actinomadura soli</name>
    <dbReference type="NCBI Taxonomy" id="2508997"/>
    <lineage>
        <taxon>Bacteria</taxon>
        <taxon>Bacillati</taxon>
        <taxon>Actinomycetota</taxon>
        <taxon>Actinomycetes</taxon>
        <taxon>Streptosporangiales</taxon>
        <taxon>Thermomonosporaceae</taxon>
        <taxon>Actinomadura</taxon>
    </lineage>
</organism>
<sequence length="518" mass="55670">MTAERGLVVHLFARVDGPRATAAVQALREVWRACADALAMGEAVSRTGLPTAFPAEPLHSLPAGPVAAMRNRDEGGGARQALLTRDHEVWILSVSLDADPPEGTDQAEGADAWRRLHGRWRSAVGRLPDDFLGAVYLHWAEARDTDPGRLREAVRTAAPDVPSATGWHEQDTVTSAGWRLWEISPRVDTRAERHLLAVAPAGRKAALSRSIWMVGGPVPAPVVRYLLHAAKVRYQLRVWDGGRDLARIRRRAERTLNDVLPLVTEAADGTRPAADDDARLTAADRRLISLQADEAGLAEALAGLRTMRRSVQIAAANMATWAEVSGHAAQPYGPFHDDQGLSAWLVQRLDDDESYLTAARDRVHEVGAIADRLLRRRLHERDEAGRRRHEMFGLLQTAVISSLLMALAAIQSLGFKVPVPGPVKPPIVLLLGGIVLAASAVSARLAFPGHGRAAGLLERTGTGLMLAALAWLVLAWLSPALLGGLASPAATWPTAGAGFVIGAALHAYLRRRSPSGVV</sequence>
<keyword evidence="5" id="KW-1185">Reference proteome</keyword>
<feature type="transmembrane region" description="Helical" evidence="1">
    <location>
        <begin position="459"/>
        <end position="477"/>
    </location>
</feature>
<evidence type="ECO:0000259" key="3">
    <source>
        <dbReference type="Pfam" id="PF20270"/>
    </source>
</evidence>
<evidence type="ECO:0000256" key="1">
    <source>
        <dbReference type="SAM" id="Phobius"/>
    </source>
</evidence>
<dbReference type="Pfam" id="PF20269">
    <property type="entry name" value="CATRA-N"/>
    <property type="match status" value="1"/>
</dbReference>
<keyword evidence="1" id="KW-0472">Membrane</keyword>
<keyword evidence="1" id="KW-0812">Transmembrane</keyword>
<comment type="caution">
    <text evidence="4">The sequence shown here is derived from an EMBL/GenBank/DDBJ whole genome shotgun (WGS) entry which is preliminary data.</text>
</comment>
<dbReference type="NCBIfam" id="NF038357">
    <property type="entry name" value="BN6_48550_fam"/>
    <property type="match status" value="1"/>
</dbReference>
<feature type="domain" description="CASPASE and TPR Repeat-Associated N-terminal" evidence="2">
    <location>
        <begin position="7"/>
        <end position="215"/>
    </location>
</feature>
<dbReference type="InterPro" id="IPR046922">
    <property type="entry name" value="CATRA-N"/>
</dbReference>
<dbReference type="Proteomes" id="UP000309174">
    <property type="component" value="Unassembled WGS sequence"/>
</dbReference>
<dbReference type="OrthoDB" id="4149396at2"/>
<gene>
    <name evidence="4" type="ORF">ETD83_02410</name>
</gene>
<feature type="transmembrane region" description="Helical" evidence="1">
    <location>
        <begin position="489"/>
        <end position="509"/>
    </location>
</feature>
<dbReference type="EMBL" id="VCKW01000006">
    <property type="protein sequence ID" value="TMR07012.1"/>
    <property type="molecule type" value="Genomic_DNA"/>
</dbReference>
<evidence type="ECO:0000313" key="5">
    <source>
        <dbReference type="Proteomes" id="UP000309174"/>
    </source>
</evidence>
<dbReference type="AlphaFoldDB" id="A0A5C4JJM5"/>
<keyword evidence="1" id="KW-1133">Transmembrane helix</keyword>
<feature type="domain" description="CASPASE and TPR Repeat-Associated C-terminal" evidence="3">
    <location>
        <begin position="221"/>
        <end position="362"/>
    </location>
</feature>
<feature type="transmembrane region" description="Helical" evidence="1">
    <location>
        <begin position="391"/>
        <end position="415"/>
    </location>
</feature>
<dbReference type="InterPro" id="IPR046923">
    <property type="entry name" value="CATRA-C"/>
</dbReference>
<protein>
    <submittedName>
        <fullName evidence="4">Uncharacterized protein</fullName>
    </submittedName>
</protein>
<name>A0A5C4JJM5_9ACTN</name>
<accession>A0A5C4JJM5</accession>
<dbReference type="RefSeq" id="WP_138643383.1">
    <property type="nucleotide sequence ID" value="NZ_VCKW01000006.1"/>
</dbReference>
<evidence type="ECO:0000313" key="4">
    <source>
        <dbReference type="EMBL" id="TMR07012.1"/>
    </source>
</evidence>